<dbReference type="Pfam" id="PF01904">
    <property type="entry name" value="DUF72"/>
    <property type="match status" value="1"/>
</dbReference>
<dbReference type="RefSeq" id="WP_322465621.1">
    <property type="nucleotide sequence ID" value="NZ_JAXOJX010000016.1"/>
</dbReference>
<name>A0ABU5IDU3_9BURK</name>
<evidence type="ECO:0000313" key="2">
    <source>
        <dbReference type="Proteomes" id="UP001293718"/>
    </source>
</evidence>
<organism evidence="1 2">
    <name type="scientific">Azohydromonas lata</name>
    <dbReference type="NCBI Taxonomy" id="45677"/>
    <lineage>
        <taxon>Bacteria</taxon>
        <taxon>Pseudomonadati</taxon>
        <taxon>Pseudomonadota</taxon>
        <taxon>Betaproteobacteria</taxon>
        <taxon>Burkholderiales</taxon>
        <taxon>Sphaerotilaceae</taxon>
        <taxon>Azohydromonas</taxon>
    </lineage>
</organism>
<dbReference type="PANTHER" id="PTHR30348:SF13">
    <property type="entry name" value="UPF0759 PROTEIN YUNF"/>
    <property type="match status" value="1"/>
</dbReference>
<sequence length="304" mass="34494">MGSKLNILVGTASWTDKSLIDSGRFYPKEATTAEARLRFYASRFALVEVDSSYYAMPSPATAQLWAERTPTDFTMNVKAFRLFTGHQTQPKVLHEDLRRALNWPEGRNLYWKHVPPEIQAEFWRRFQHALQPLQDADRLGLVHFQFAPWVVCNPAGIAHVHDCVAHMPQHTLSVEFRHKSWFDDKHRADTLAMLRDLNLVHTVVDGPQGFSNSVPALWEATHPAVALLRLHGRNTESWNVAGPTTAASDRFNYDYSDAELGGLAEKLRELAAQVAAVHVVFNNNHEDQGQRNAATLMRLLHLSR</sequence>
<comment type="caution">
    <text evidence="1">The sequence shown here is derived from an EMBL/GenBank/DDBJ whole genome shotgun (WGS) entry which is preliminary data.</text>
</comment>
<dbReference type="EMBL" id="JAXOJX010000016">
    <property type="protein sequence ID" value="MDZ5457288.1"/>
    <property type="molecule type" value="Genomic_DNA"/>
</dbReference>
<keyword evidence="2" id="KW-1185">Reference proteome</keyword>
<gene>
    <name evidence="1" type="ORF">SM757_11975</name>
</gene>
<reference evidence="1 2" key="1">
    <citation type="submission" date="2023-11" db="EMBL/GenBank/DDBJ databases">
        <title>Draft genome of Azohydromonas lata strain H1 (DSM1123), a polyhydroxyalkanoate producer.</title>
        <authorList>
            <person name="Traversa D."/>
            <person name="D'Addabbo P."/>
            <person name="Pazzani C."/>
            <person name="Manzari C."/>
            <person name="Chiara M."/>
            <person name="Scrascia M."/>
        </authorList>
    </citation>
    <scope>NUCLEOTIDE SEQUENCE [LARGE SCALE GENOMIC DNA]</scope>
    <source>
        <strain evidence="1 2">H1</strain>
    </source>
</reference>
<protein>
    <submittedName>
        <fullName evidence="1">DUF72 domain-containing protein</fullName>
    </submittedName>
</protein>
<dbReference type="Proteomes" id="UP001293718">
    <property type="component" value="Unassembled WGS sequence"/>
</dbReference>
<dbReference type="InterPro" id="IPR002763">
    <property type="entry name" value="DUF72"/>
</dbReference>
<dbReference type="Gene3D" id="3.20.20.410">
    <property type="entry name" value="Protein of unknown function UPF0759"/>
    <property type="match status" value="1"/>
</dbReference>
<accession>A0ABU5IDU3</accession>
<dbReference type="InterPro" id="IPR036520">
    <property type="entry name" value="UPF0759_sf"/>
</dbReference>
<dbReference type="PANTHER" id="PTHR30348">
    <property type="entry name" value="UNCHARACTERIZED PROTEIN YECE"/>
    <property type="match status" value="1"/>
</dbReference>
<evidence type="ECO:0000313" key="1">
    <source>
        <dbReference type="EMBL" id="MDZ5457288.1"/>
    </source>
</evidence>
<proteinExistence type="predicted"/>
<dbReference type="SUPFAM" id="SSF117396">
    <property type="entry name" value="TM1631-like"/>
    <property type="match status" value="1"/>
</dbReference>